<protein>
    <submittedName>
        <fullName evidence="2">Uncharacterized protein</fullName>
    </submittedName>
</protein>
<dbReference type="STRING" id="65393.PCC7424_3817"/>
<keyword evidence="1" id="KW-0812">Transmembrane</keyword>
<feature type="transmembrane region" description="Helical" evidence="1">
    <location>
        <begin position="20"/>
        <end position="42"/>
    </location>
</feature>
<dbReference type="eggNOG" id="ENOG5032EH1">
    <property type="taxonomic scope" value="Bacteria"/>
</dbReference>
<accession>B7KJB4</accession>
<dbReference type="Proteomes" id="UP000002384">
    <property type="component" value="Chromosome"/>
</dbReference>
<proteinExistence type="predicted"/>
<name>B7KJB4_GLOC7</name>
<dbReference type="AlphaFoldDB" id="B7KJB4"/>
<reference evidence="3" key="1">
    <citation type="journal article" date="2011" name="MBio">
        <title>Novel metabolic attributes of the genus Cyanothece, comprising a group of unicellular nitrogen-fixing Cyanobacteria.</title>
        <authorList>
            <person name="Bandyopadhyay A."/>
            <person name="Elvitigala T."/>
            <person name="Welsh E."/>
            <person name="Stockel J."/>
            <person name="Liberton M."/>
            <person name="Min H."/>
            <person name="Sherman L.A."/>
            <person name="Pakrasi H.B."/>
        </authorList>
    </citation>
    <scope>NUCLEOTIDE SEQUENCE [LARGE SCALE GENOMIC DNA]</scope>
    <source>
        <strain evidence="3">PCC 7424</strain>
    </source>
</reference>
<dbReference type="HOGENOM" id="CLU_189984_0_0_3"/>
<dbReference type="EMBL" id="CP001291">
    <property type="protein sequence ID" value="ACK72198.1"/>
    <property type="molecule type" value="Genomic_DNA"/>
</dbReference>
<evidence type="ECO:0000256" key="1">
    <source>
        <dbReference type="SAM" id="Phobius"/>
    </source>
</evidence>
<gene>
    <name evidence="2" type="ordered locus">PCC7424_3817</name>
</gene>
<dbReference type="KEGG" id="cyc:PCC7424_3817"/>
<dbReference type="RefSeq" id="WP_015955790.1">
    <property type="nucleotide sequence ID" value="NC_011729.1"/>
</dbReference>
<keyword evidence="1" id="KW-1133">Transmembrane helix</keyword>
<sequence length="62" mass="6745">MESTGPVERASEPPSYRWANIFGTLMAILTLTIPALAIGYYSSHSGLEPLSRTPYTLDQSGK</sequence>
<keyword evidence="1" id="KW-0472">Membrane</keyword>
<dbReference type="OrthoDB" id="495583at2"/>
<evidence type="ECO:0000313" key="3">
    <source>
        <dbReference type="Proteomes" id="UP000002384"/>
    </source>
</evidence>
<organism evidence="2 3">
    <name type="scientific">Gloeothece citriformis (strain PCC 7424)</name>
    <name type="common">Cyanothece sp. (strain PCC 7424)</name>
    <dbReference type="NCBI Taxonomy" id="65393"/>
    <lineage>
        <taxon>Bacteria</taxon>
        <taxon>Bacillati</taxon>
        <taxon>Cyanobacteriota</taxon>
        <taxon>Cyanophyceae</taxon>
        <taxon>Oscillatoriophycideae</taxon>
        <taxon>Chroococcales</taxon>
        <taxon>Aphanothecaceae</taxon>
        <taxon>Gloeothece</taxon>
        <taxon>Gloeothece citriformis</taxon>
    </lineage>
</organism>
<keyword evidence="3" id="KW-1185">Reference proteome</keyword>
<evidence type="ECO:0000313" key="2">
    <source>
        <dbReference type="EMBL" id="ACK72198.1"/>
    </source>
</evidence>